<dbReference type="RefSeq" id="XP_004359714.1">
    <property type="nucleotide sequence ID" value="XM_004359657.1"/>
</dbReference>
<dbReference type="InterPro" id="IPR033764">
    <property type="entry name" value="Sdr_B"/>
</dbReference>
<gene>
    <name evidence="5" type="ORF">DFA_01749</name>
</gene>
<feature type="domain" description="SD-repeat containing protein B" evidence="4">
    <location>
        <begin position="644"/>
        <end position="726"/>
    </location>
</feature>
<evidence type="ECO:0000259" key="4">
    <source>
        <dbReference type="Pfam" id="PF17210"/>
    </source>
</evidence>
<dbReference type="KEGG" id="dfa:DFA_01749"/>
<dbReference type="EMBL" id="GL883010">
    <property type="protein sequence ID" value="EGG21863.1"/>
    <property type="molecule type" value="Genomic_DNA"/>
</dbReference>
<dbReference type="GeneID" id="14873624"/>
<dbReference type="InterPro" id="IPR013783">
    <property type="entry name" value="Ig-like_fold"/>
</dbReference>
<organism evidence="5 6">
    <name type="scientific">Cavenderia fasciculata</name>
    <name type="common">Slime mold</name>
    <name type="synonym">Dictyostelium fasciculatum</name>
    <dbReference type="NCBI Taxonomy" id="261658"/>
    <lineage>
        <taxon>Eukaryota</taxon>
        <taxon>Amoebozoa</taxon>
        <taxon>Evosea</taxon>
        <taxon>Eumycetozoa</taxon>
        <taxon>Dictyostelia</taxon>
        <taxon>Acytosteliales</taxon>
        <taxon>Cavenderiaceae</taxon>
        <taxon>Cavenderia</taxon>
    </lineage>
</organism>
<dbReference type="Pfam" id="PF17210">
    <property type="entry name" value="SdrD_B"/>
    <property type="match status" value="1"/>
</dbReference>
<evidence type="ECO:0000256" key="3">
    <source>
        <dbReference type="ARBA" id="ARBA00022729"/>
    </source>
</evidence>
<protein>
    <recommendedName>
        <fullName evidence="4">SD-repeat containing protein B domain-containing protein</fullName>
    </recommendedName>
</protein>
<accession>F4PUJ9</accession>
<dbReference type="GO" id="GO:0005576">
    <property type="term" value="C:extracellular region"/>
    <property type="evidence" value="ECO:0007669"/>
    <property type="project" value="UniProtKB-SubCell"/>
</dbReference>
<keyword evidence="3" id="KW-0732">Signal</keyword>
<name>F4PUJ9_CACFS</name>
<reference evidence="6" key="1">
    <citation type="journal article" date="2011" name="Genome Res.">
        <title>Phylogeny-wide analysis of social amoeba genomes highlights ancient origins for complex intercellular communication.</title>
        <authorList>
            <person name="Heidel A.J."/>
            <person name="Lawal H.M."/>
            <person name="Felder M."/>
            <person name="Schilde C."/>
            <person name="Helps N.R."/>
            <person name="Tunggal B."/>
            <person name="Rivero F."/>
            <person name="John U."/>
            <person name="Schleicher M."/>
            <person name="Eichinger L."/>
            <person name="Platzer M."/>
            <person name="Noegel A.A."/>
            <person name="Schaap P."/>
            <person name="Gloeckner G."/>
        </authorList>
    </citation>
    <scope>NUCLEOTIDE SEQUENCE [LARGE SCALE GENOMIC DNA]</scope>
    <source>
        <strain evidence="6">SH3</strain>
    </source>
</reference>
<keyword evidence="6" id="KW-1185">Reference proteome</keyword>
<evidence type="ECO:0000313" key="6">
    <source>
        <dbReference type="Proteomes" id="UP000007797"/>
    </source>
</evidence>
<sequence>MRLQTLYTLKFFNPANYYFPTRNDISYTCNLPVGSISTSLANCLRPLSSAERIGVEANILATGITAFQLPMVASPGAIANASVVTLMINIIPPTPPPIYQVSGRIFIDRFAWNDVASSANTGFAINITVYDKTGAYIGAASTNMDGKYALSLLRGETYKIVFQIPDTHISTGTATTFFAFESAIYNIGIIQKANTGKTLRNFDPVSFAVSCFVVGSRSGPNADLPAMVSISANAVGNGYDASGSKFVTKLSKHFQVGAVSGIVYEPTSRNLYASALWKYNADFGPAGPCGIYMIDYLELDGSGANSIYADLSIIFGDNNYCGPQKSHNFTDRYQEAAMNMAGKMSFGGMTTDYRFLYVANLYRREINVIPLFETPNAANVRSIPVPNPGCADARDWRIFAVTFDHGALYVGGVCSGEFGGAQSMGTYVLRSSESKWQIVVSFPLTFARGCTNYDGGKCDPAEWSPWRAGLTQQPQLSGIYFNTKGRMILSFRNRIGDNAKGINPALDMLILCLDITGNWVLEYNGKCGKVAGYTQSRFGPGGGHFFNTELIGTHQYASSLFTAHAGSNDLIVSSGYDYVDYYTGSLRWFNASTGQVVKGFQVYNSGAGVGGFDKTFDKANGLGDIAPIYPASAINQCGLFYTGRVWNDTNGNGIQDAGEMGISNVKVIMGSPHPSTCITDQNGYFTFSGKSSSPHAVYITINELARRLTGPYKLSPKSECDADVTAFGYQTSLTSPAFGGYYFNKFLFGITWK</sequence>
<dbReference type="Gene3D" id="2.60.40.10">
    <property type="entry name" value="Immunoglobulins"/>
    <property type="match status" value="1"/>
</dbReference>
<evidence type="ECO:0000313" key="5">
    <source>
        <dbReference type="EMBL" id="EGG21863.1"/>
    </source>
</evidence>
<evidence type="ECO:0000256" key="1">
    <source>
        <dbReference type="ARBA" id="ARBA00004613"/>
    </source>
</evidence>
<keyword evidence="2" id="KW-0964">Secreted</keyword>
<proteinExistence type="predicted"/>
<evidence type="ECO:0000256" key="2">
    <source>
        <dbReference type="ARBA" id="ARBA00022525"/>
    </source>
</evidence>
<dbReference type="Proteomes" id="UP000007797">
    <property type="component" value="Unassembled WGS sequence"/>
</dbReference>
<dbReference type="OrthoDB" id="17084at2759"/>
<dbReference type="AlphaFoldDB" id="F4PUJ9"/>
<comment type="subcellular location">
    <subcellularLocation>
        <location evidence="1">Secreted</location>
    </subcellularLocation>
</comment>
<dbReference type="SUPFAM" id="SSF117074">
    <property type="entry name" value="Hypothetical protein PA1324"/>
    <property type="match status" value="1"/>
</dbReference>